<reference evidence="9" key="1">
    <citation type="submission" date="2018-05" db="EMBL/GenBank/DDBJ databases">
        <authorList>
            <person name="Li Y."/>
        </authorList>
    </citation>
    <scope>NUCLEOTIDE SEQUENCE [LARGE SCALE GENOMIC DNA]</scope>
    <source>
        <strain evidence="9">3d-2-2</strain>
    </source>
</reference>
<evidence type="ECO:0000256" key="2">
    <source>
        <dbReference type="ARBA" id="ARBA00006679"/>
    </source>
</evidence>
<keyword evidence="9" id="KW-1185">Reference proteome</keyword>
<organism evidence="8 9">
    <name type="scientific">Corticimicrobacter populi</name>
    <dbReference type="NCBI Taxonomy" id="2175229"/>
    <lineage>
        <taxon>Bacteria</taxon>
        <taxon>Pseudomonadati</taxon>
        <taxon>Pseudomonadota</taxon>
        <taxon>Betaproteobacteria</taxon>
        <taxon>Burkholderiales</taxon>
        <taxon>Alcaligenaceae</taxon>
        <taxon>Corticimicrobacter</taxon>
    </lineage>
</organism>
<feature type="transmembrane region" description="Helical" evidence="7">
    <location>
        <begin position="52"/>
        <end position="71"/>
    </location>
</feature>
<feature type="transmembrane region" description="Helical" evidence="7">
    <location>
        <begin position="12"/>
        <end position="32"/>
    </location>
</feature>
<evidence type="ECO:0000256" key="1">
    <source>
        <dbReference type="ARBA" id="ARBA00004651"/>
    </source>
</evidence>
<protein>
    <recommendedName>
        <fullName evidence="10">DoxX family protein</fullName>
    </recommendedName>
</protein>
<dbReference type="EMBL" id="QETA01000001">
    <property type="protein sequence ID" value="PWF24625.1"/>
    <property type="molecule type" value="Genomic_DNA"/>
</dbReference>
<evidence type="ECO:0000256" key="4">
    <source>
        <dbReference type="ARBA" id="ARBA00022692"/>
    </source>
</evidence>
<dbReference type="PANTHER" id="PTHR33452:SF1">
    <property type="entry name" value="INNER MEMBRANE PROTEIN YPHA-RELATED"/>
    <property type="match status" value="1"/>
</dbReference>
<evidence type="ECO:0000313" key="9">
    <source>
        <dbReference type="Proteomes" id="UP000245212"/>
    </source>
</evidence>
<keyword evidence="6 7" id="KW-0472">Membrane</keyword>
<evidence type="ECO:0008006" key="10">
    <source>
        <dbReference type="Google" id="ProtNLM"/>
    </source>
</evidence>
<gene>
    <name evidence="8" type="ORF">DD235_00005</name>
</gene>
<dbReference type="AlphaFoldDB" id="A0A2V1K5B4"/>
<keyword evidence="3" id="KW-1003">Cell membrane</keyword>
<dbReference type="InterPro" id="IPR051907">
    <property type="entry name" value="DoxX-like_oxidoreductase"/>
</dbReference>
<dbReference type="InterPro" id="IPR032808">
    <property type="entry name" value="DoxX"/>
</dbReference>
<comment type="subcellular location">
    <subcellularLocation>
        <location evidence="1">Cell membrane</location>
        <topology evidence="1">Multi-pass membrane protein</topology>
    </subcellularLocation>
</comment>
<feature type="transmembrane region" description="Helical" evidence="7">
    <location>
        <begin position="78"/>
        <end position="98"/>
    </location>
</feature>
<evidence type="ECO:0000256" key="3">
    <source>
        <dbReference type="ARBA" id="ARBA00022475"/>
    </source>
</evidence>
<dbReference type="Proteomes" id="UP000245212">
    <property type="component" value="Unassembled WGS sequence"/>
</dbReference>
<accession>A0A2V1K5B4</accession>
<comment type="caution">
    <text evidence="8">The sequence shown here is derived from an EMBL/GenBank/DDBJ whole genome shotgun (WGS) entry which is preliminary data.</text>
</comment>
<dbReference type="Pfam" id="PF07681">
    <property type="entry name" value="DoxX"/>
    <property type="match status" value="1"/>
</dbReference>
<evidence type="ECO:0000256" key="5">
    <source>
        <dbReference type="ARBA" id="ARBA00022989"/>
    </source>
</evidence>
<dbReference type="PANTHER" id="PTHR33452">
    <property type="entry name" value="OXIDOREDUCTASE CATD-RELATED"/>
    <property type="match status" value="1"/>
</dbReference>
<keyword evidence="4 7" id="KW-0812">Transmembrane</keyword>
<feature type="transmembrane region" description="Helical" evidence="7">
    <location>
        <begin position="104"/>
        <end position="127"/>
    </location>
</feature>
<evidence type="ECO:0000256" key="6">
    <source>
        <dbReference type="ARBA" id="ARBA00023136"/>
    </source>
</evidence>
<proteinExistence type="inferred from homology"/>
<evidence type="ECO:0000313" key="8">
    <source>
        <dbReference type="EMBL" id="PWF24625.1"/>
    </source>
</evidence>
<dbReference type="GO" id="GO:0005886">
    <property type="term" value="C:plasma membrane"/>
    <property type="evidence" value="ECO:0007669"/>
    <property type="project" value="UniProtKB-SubCell"/>
</dbReference>
<evidence type="ECO:0000256" key="7">
    <source>
        <dbReference type="SAM" id="Phobius"/>
    </source>
</evidence>
<comment type="similarity">
    <text evidence="2">Belongs to the DoxX family.</text>
</comment>
<keyword evidence="5 7" id="KW-1133">Transmembrane helix</keyword>
<dbReference type="RefSeq" id="WP_109060030.1">
    <property type="nucleotide sequence ID" value="NZ_QETA01000001.1"/>
</dbReference>
<sequence length="138" mass="14503">MIDTRTAPYAALVLRLALGLMFLAHGLTKLLVFTPAGTAGFFESIGFPGWTAYPVIAFEVIGGAFLILGVFARWIAAIAVVQLFAASSVHFGNGWAFANANGGWEYPIFLTAAALALALIGDGAWALKRSGSSTDHAR</sequence>
<name>A0A2V1K5B4_9BURK</name>